<proteinExistence type="inferred from homology"/>
<evidence type="ECO:0000256" key="7">
    <source>
        <dbReference type="SAM" id="Phobius"/>
    </source>
</evidence>
<dbReference type="InterPro" id="IPR003370">
    <property type="entry name" value="Chromate_transpt"/>
</dbReference>
<feature type="transmembrane region" description="Helical" evidence="7">
    <location>
        <begin position="162"/>
        <end position="179"/>
    </location>
</feature>
<dbReference type="InterPro" id="IPR052518">
    <property type="entry name" value="CHR_Transporter"/>
</dbReference>
<feature type="transmembrane region" description="Helical" evidence="7">
    <location>
        <begin position="186"/>
        <end position="204"/>
    </location>
</feature>
<evidence type="ECO:0000313" key="9">
    <source>
        <dbReference type="Proteomes" id="UP000006166"/>
    </source>
</evidence>
<sequence length="234" mass="26828">MAQCFKATIKHVFITATQQQNEHYNNICDKISIQRFLLNLTKQMYKKKQKKICEILDLFLLVFKTTTLTIGGGLIIISELKKIFVKKRKIISEDDFNKILATSNVIPGVTAINFVFLVGRKFGGFPCALLLVVAGILPSIIAIIMVFLYLKLVPDSIHVKKFLEGAKISSIIIMITVVLKFSKKMLNDSIIKWTICFFVIFAIFKLKIKISYILLIFFLVYTFKYITIKKILTK</sequence>
<evidence type="ECO:0000256" key="2">
    <source>
        <dbReference type="ARBA" id="ARBA00005262"/>
    </source>
</evidence>
<gene>
    <name evidence="8" type="ORF">BSV1_0466</name>
</gene>
<organism evidence="8 9">
    <name type="scientific">Borreliella finlandensis</name>
    <dbReference type="NCBI Taxonomy" id="498741"/>
    <lineage>
        <taxon>Bacteria</taxon>
        <taxon>Pseudomonadati</taxon>
        <taxon>Spirochaetota</taxon>
        <taxon>Spirochaetia</taxon>
        <taxon>Spirochaetales</taxon>
        <taxon>Borreliaceae</taxon>
        <taxon>Borreliella</taxon>
    </lineage>
</organism>
<feature type="transmembrane region" description="Helical" evidence="7">
    <location>
        <begin position="55"/>
        <end position="78"/>
    </location>
</feature>
<evidence type="ECO:0000256" key="6">
    <source>
        <dbReference type="ARBA" id="ARBA00023136"/>
    </source>
</evidence>
<keyword evidence="3" id="KW-1003">Cell membrane</keyword>
<evidence type="ECO:0000313" key="8">
    <source>
        <dbReference type="EMBL" id="EEH00699.1"/>
    </source>
</evidence>
<dbReference type="GO" id="GO:0005886">
    <property type="term" value="C:plasma membrane"/>
    <property type="evidence" value="ECO:0007669"/>
    <property type="project" value="UniProtKB-SubCell"/>
</dbReference>
<evidence type="ECO:0000256" key="5">
    <source>
        <dbReference type="ARBA" id="ARBA00022989"/>
    </source>
</evidence>
<keyword evidence="4 7" id="KW-0812">Transmembrane</keyword>
<comment type="caution">
    <text evidence="8">The sequence shown here is derived from an EMBL/GenBank/DDBJ whole genome shotgun (WGS) entry which is preliminary data.</text>
</comment>
<dbReference type="Pfam" id="PF02417">
    <property type="entry name" value="Chromate_transp"/>
    <property type="match status" value="1"/>
</dbReference>
<keyword evidence="5 7" id="KW-1133">Transmembrane helix</keyword>
<dbReference type="PANTHER" id="PTHR43663:SF1">
    <property type="entry name" value="CHROMATE TRANSPORTER"/>
    <property type="match status" value="1"/>
</dbReference>
<dbReference type="Proteomes" id="UP000006166">
    <property type="component" value="Unassembled WGS sequence"/>
</dbReference>
<keyword evidence="6 7" id="KW-0472">Membrane</keyword>
<feature type="transmembrane region" description="Helical" evidence="7">
    <location>
        <begin position="210"/>
        <end position="228"/>
    </location>
</feature>
<evidence type="ECO:0000256" key="1">
    <source>
        <dbReference type="ARBA" id="ARBA00004651"/>
    </source>
</evidence>
<keyword evidence="9" id="KW-1185">Reference proteome</keyword>
<feature type="transmembrane region" description="Helical" evidence="7">
    <location>
        <begin position="129"/>
        <end position="150"/>
    </location>
</feature>
<reference evidence="8 9" key="1">
    <citation type="journal article" date="2011" name="J. Bacteriol.">
        <title>Whole genome sequence of an unusual Borrelia burgdorferi sensu lato isolate.</title>
        <authorList>
            <person name="Casjens S.R."/>
            <person name="Fraser-Liggett C.M."/>
            <person name="Mongodin E.F."/>
            <person name="Qiu W.G."/>
            <person name="Dunn J.J."/>
            <person name="Luft B.J."/>
            <person name="Schutzer S.E."/>
        </authorList>
    </citation>
    <scope>NUCLEOTIDE SEQUENCE [LARGE SCALE GENOMIC DNA]</scope>
    <source>
        <strain evidence="8 9">SV1</strain>
    </source>
</reference>
<dbReference type="EMBL" id="ABJZ02000005">
    <property type="protein sequence ID" value="EEH00699.1"/>
    <property type="molecule type" value="Genomic_DNA"/>
</dbReference>
<protein>
    <submittedName>
        <fullName evidence="8">Chromate transporter family protein</fullName>
    </submittedName>
</protein>
<comment type="subcellular location">
    <subcellularLocation>
        <location evidence="1">Cell membrane</location>
        <topology evidence="1">Multi-pass membrane protein</topology>
    </subcellularLocation>
</comment>
<dbReference type="GO" id="GO:0015109">
    <property type="term" value="F:chromate transmembrane transporter activity"/>
    <property type="evidence" value="ECO:0007669"/>
    <property type="project" value="InterPro"/>
</dbReference>
<accession>A0A826GRC9</accession>
<comment type="similarity">
    <text evidence="2">Belongs to the chromate ion transporter (CHR) (TC 2.A.51) family.</text>
</comment>
<name>A0A826GRC9_9SPIR</name>
<dbReference type="PANTHER" id="PTHR43663">
    <property type="entry name" value="CHROMATE TRANSPORT PROTEIN-RELATED"/>
    <property type="match status" value="1"/>
</dbReference>
<dbReference type="AlphaFoldDB" id="A0A826GRC9"/>
<evidence type="ECO:0000256" key="3">
    <source>
        <dbReference type="ARBA" id="ARBA00022475"/>
    </source>
</evidence>
<evidence type="ECO:0000256" key="4">
    <source>
        <dbReference type="ARBA" id="ARBA00022692"/>
    </source>
</evidence>
<feature type="transmembrane region" description="Helical" evidence="7">
    <location>
        <begin position="98"/>
        <end position="117"/>
    </location>
</feature>